<dbReference type="InterPro" id="IPR036388">
    <property type="entry name" value="WH-like_DNA-bd_sf"/>
</dbReference>
<accession>A0A7K1UXP1</accession>
<dbReference type="Gene3D" id="3.40.190.10">
    <property type="entry name" value="Periplasmic binding protein-like II"/>
    <property type="match status" value="4"/>
</dbReference>
<proteinExistence type="inferred from homology"/>
<dbReference type="InterPro" id="IPR036390">
    <property type="entry name" value="WH_DNA-bd_sf"/>
</dbReference>
<keyword evidence="3" id="KW-0238">DNA-binding</keyword>
<dbReference type="Gene3D" id="1.10.10.10">
    <property type="entry name" value="Winged helix-like DNA-binding domain superfamily/Winged helix DNA-binding domain"/>
    <property type="match status" value="1"/>
</dbReference>
<evidence type="ECO:0000256" key="6">
    <source>
        <dbReference type="SAM" id="MobiDB-lite"/>
    </source>
</evidence>
<feature type="domain" description="HTH lysR-type" evidence="7">
    <location>
        <begin position="7"/>
        <end position="64"/>
    </location>
</feature>
<dbReference type="Pfam" id="PF03466">
    <property type="entry name" value="LysR_substrate"/>
    <property type="match status" value="1"/>
</dbReference>
<dbReference type="CDD" id="cd08414">
    <property type="entry name" value="PBP2_LTTR_aromatics_like"/>
    <property type="match status" value="1"/>
</dbReference>
<dbReference type="InterPro" id="IPR000847">
    <property type="entry name" value="LysR_HTH_N"/>
</dbReference>
<evidence type="ECO:0000256" key="4">
    <source>
        <dbReference type="ARBA" id="ARBA00023159"/>
    </source>
</evidence>
<evidence type="ECO:0000256" key="5">
    <source>
        <dbReference type="ARBA" id="ARBA00023163"/>
    </source>
</evidence>
<sequence length="322" mass="35167">MSRLESIDTTRLRWFVAVAEELHFARAARGLGISRQRLSGTVIELEEELGTKLFVPGAQPTQLSPDGQEVLSEARALIAAADAAEPRVESAATDRLRVGFVPGVTVTKWERIWADRFPDIALTLTPIPMKEQEQALREGAVDMCFVRLPIDREGMSAIPLYRELPVVVVPKDHPIALFEQVATKDLADERMQDASDLDDAAMTMELVAAVSGAAIVPHSIARLHHRKDLVYRTVTDVPETEIALAWPAAKTTELAEEFVGVVRGRSQRSSRSPSGQQPEKKKQPVAKKAVVKKAGVKKGGAKKPATPSRQGGAKNPGKRRGR</sequence>
<evidence type="ECO:0000256" key="1">
    <source>
        <dbReference type="ARBA" id="ARBA00009437"/>
    </source>
</evidence>
<protein>
    <submittedName>
        <fullName evidence="8">LysR family transcriptional regulator</fullName>
    </submittedName>
</protein>
<evidence type="ECO:0000259" key="7">
    <source>
        <dbReference type="PROSITE" id="PS50931"/>
    </source>
</evidence>
<evidence type="ECO:0000256" key="3">
    <source>
        <dbReference type="ARBA" id="ARBA00023125"/>
    </source>
</evidence>
<keyword evidence="4" id="KW-0010">Activator</keyword>
<dbReference type="GO" id="GO:0003677">
    <property type="term" value="F:DNA binding"/>
    <property type="evidence" value="ECO:0007669"/>
    <property type="project" value="UniProtKB-KW"/>
</dbReference>
<gene>
    <name evidence="8" type="ORF">GPX89_17525</name>
</gene>
<dbReference type="AlphaFoldDB" id="A0A7K1UXP1"/>
<dbReference type="Proteomes" id="UP000466794">
    <property type="component" value="Unassembled WGS sequence"/>
</dbReference>
<comment type="similarity">
    <text evidence="1">Belongs to the LysR transcriptional regulatory family.</text>
</comment>
<evidence type="ECO:0000256" key="2">
    <source>
        <dbReference type="ARBA" id="ARBA00023015"/>
    </source>
</evidence>
<dbReference type="PROSITE" id="PS50931">
    <property type="entry name" value="HTH_LYSR"/>
    <property type="match status" value="1"/>
</dbReference>
<dbReference type="SUPFAM" id="SSF46785">
    <property type="entry name" value="Winged helix' DNA-binding domain"/>
    <property type="match status" value="1"/>
</dbReference>
<keyword evidence="2" id="KW-0805">Transcription regulation</keyword>
<keyword evidence="9" id="KW-1185">Reference proteome</keyword>
<dbReference type="PANTHER" id="PTHR30346">
    <property type="entry name" value="TRANSCRIPTIONAL DUAL REGULATOR HCAR-RELATED"/>
    <property type="match status" value="1"/>
</dbReference>
<dbReference type="InterPro" id="IPR005119">
    <property type="entry name" value="LysR_subst-bd"/>
</dbReference>
<evidence type="ECO:0000313" key="8">
    <source>
        <dbReference type="EMBL" id="MVU79041.1"/>
    </source>
</evidence>
<dbReference type="Pfam" id="PF00126">
    <property type="entry name" value="HTH_1"/>
    <property type="match status" value="1"/>
</dbReference>
<feature type="region of interest" description="Disordered" evidence="6">
    <location>
        <begin position="262"/>
        <end position="322"/>
    </location>
</feature>
<dbReference type="GO" id="GO:0003700">
    <property type="term" value="F:DNA-binding transcription factor activity"/>
    <property type="evidence" value="ECO:0007669"/>
    <property type="project" value="InterPro"/>
</dbReference>
<comment type="caution">
    <text evidence="8">The sequence shown here is derived from an EMBL/GenBank/DDBJ whole genome shotgun (WGS) entry which is preliminary data.</text>
</comment>
<dbReference type="PANTHER" id="PTHR30346:SF0">
    <property type="entry name" value="HCA OPERON TRANSCRIPTIONAL ACTIVATOR HCAR"/>
    <property type="match status" value="1"/>
</dbReference>
<feature type="compositionally biased region" description="Low complexity" evidence="6">
    <location>
        <begin position="262"/>
        <end position="277"/>
    </location>
</feature>
<reference evidence="8 9" key="1">
    <citation type="submission" date="2019-12" db="EMBL/GenBank/DDBJ databases">
        <title>Nocardia sp. nov. ET3-3 isolated from soil.</title>
        <authorList>
            <person name="Kanchanasin P."/>
            <person name="Tanasupawat S."/>
            <person name="Yuki M."/>
            <person name="Kudo T."/>
        </authorList>
    </citation>
    <scope>NUCLEOTIDE SEQUENCE [LARGE SCALE GENOMIC DNA]</scope>
    <source>
        <strain evidence="8 9">ET3-3</strain>
    </source>
</reference>
<keyword evidence="5" id="KW-0804">Transcription</keyword>
<dbReference type="GO" id="GO:0032993">
    <property type="term" value="C:protein-DNA complex"/>
    <property type="evidence" value="ECO:0007669"/>
    <property type="project" value="TreeGrafter"/>
</dbReference>
<dbReference type="RefSeq" id="WP_157388617.1">
    <property type="nucleotide sequence ID" value="NZ_WRPP01000003.1"/>
</dbReference>
<organism evidence="8 9">
    <name type="scientific">Nocardia terrae</name>
    <dbReference type="NCBI Taxonomy" id="2675851"/>
    <lineage>
        <taxon>Bacteria</taxon>
        <taxon>Bacillati</taxon>
        <taxon>Actinomycetota</taxon>
        <taxon>Actinomycetes</taxon>
        <taxon>Mycobacteriales</taxon>
        <taxon>Nocardiaceae</taxon>
        <taxon>Nocardia</taxon>
    </lineage>
</organism>
<feature type="compositionally biased region" description="Basic residues" evidence="6">
    <location>
        <begin position="283"/>
        <end position="301"/>
    </location>
</feature>
<evidence type="ECO:0000313" key="9">
    <source>
        <dbReference type="Proteomes" id="UP000466794"/>
    </source>
</evidence>
<dbReference type="EMBL" id="WRPP01000003">
    <property type="protein sequence ID" value="MVU79041.1"/>
    <property type="molecule type" value="Genomic_DNA"/>
</dbReference>
<dbReference type="SUPFAM" id="SSF53850">
    <property type="entry name" value="Periplasmic binding protein-like II"/>
    <property type="match status" value="1"/>
</dbReference>
<name>A0A7K1UXP1_9NOCA</name>